<dbReference type="PANTHER" id="PTHR40626:SF11">
    <property type="entry name" value="ZINC FINGER PROTEIN YPR022C"/>
    <property type="match status" value="1"/>
</dbReference>
<feature type="compositionally biased region" description="Polar residues" evidence="8">
    <location>
        <begin position="245"/>
        <end position="260"/>
    </location>
</feature>
<evidence type="ECO:0000259" key="9">
    <source>
        <dbReference type="PROSITE" id="PS50157"/>
    </source>
</evidence>
<feature type="compositionally biased region" description="Low complexity" evidence="8">
    <location>
        <begin position="162"/>
        <end position="178"/>
    </location>
</feature>
<comment type="caution">
    <text evidence="10">The sequence shown here is derived from an EMBL/GenBank/DDBJ whole genome shotgun (WGS) entry which is preliminary data.</text>
</comment>
<dbReference type="PROSITE" id="PS50157">
    <property type="entry name" value="ZINC_FINGER_C2H2_2"/>
    <property type="match status" value="2"/>
</dbReference>
<accession>A0AAV5QK15</accession>
<dbReference type="InterPro" id="IPR051059">
    <property type="entry name" value="VerF-like"/>
</dbReference>
<dbReference type="AlphaFoldDB" id="A0AAV5QK15"/>
<keyword evidence="5" id="KW-0862">Zinc</keyword>
<evidence type="ECO:0000256" key="6">
    <source>
        <dbReference type="ARBA" id="ARBA00023242"/>
    </source>
</evidence>
<gene>
    <name evidence="10" type="ORF">DASC09_022910</name>
</gene>
<evidence type="ECO:0000256" key="7">
    <source>
        <dbReference type="PROSITE-ProRule" id="PRU00042"/>
    </source>
</evidence>
<dbReference type="PANTHER" id="PTHR40626">
    <property type="entry name" value="MIP31509P"/>
    <property type="match status" value="1"/>
</dbReference>
<dbReference type="FunFam" id="3.30.160.60:FF:000065">
    <property type="entry name" value="B-cell CLL/lymphoma 6, member B"/>
    <property type="match status" value="1"/>
</dbReference>
<dbReference type="GO" id="GO:0008270">
    <property type="term" value="F:zinc ion binding"/>
    <property type="evidence" value="ECO:0007669"/>
    <property type="project" value="UniProtKB-KW"/>
</dbReference>
<evidence type="ECO:0000256" key="3">
    <source>
        <dbReference type="ARBA" id="ARBA00022737"/>
    </source>
</evidence>
<dbReference type="Pfam" id="PF04082">
    <property type="entry name" value="Fungal_trans"/>
    <property type="match status" value="1"/>
</dbReference>
<evidence type="ECO:0000256" key="2">
    <source>
        <dbReference type="ARBA" id="ARBA00022723"/>
    </source>
</evidence>
<dbReference type="GeneID" id="90072945"/>
<dbReference type="SMART" id="SM00355">
    <property type="entry name" value="ZnF_C2H2"/>
    <property type="match status" value="2"/>
</dbReference>
<evidence type="ECO:0000313" key="10">
    <source>
        <dbReference type="EMBL" id="GMM34966.1"/>
    </source>
</evidence>
<keyword evidence="4 7" id="KW-0863">Zinc-finger</keyword>
<comment type="subcellular location">
    <subcellularLocation>
        <location evidence="1">Nucleus</location>
    </subcellularLocation>
</comment>
<dbReference type="PROSITE" id="PS00028">
    <property type="entry name" value="ZINC_FINGER_C2H2_1"/>
    <property type="match status" value="2"/>
</dbReference>
<feature type="domain" description="C2H2-type" evidence="9">
    <location>
        <begin position="20"/>
        <end position="47"/>
    </location>
</feature>
<dbReference type="InterPro" id="IPR013087">
    <property type="entry name" value="Znf_C2H2_type"/>
</dbReference>
<keyword evidence="11" id="KW-1185">Reference proteome</keyword>
<dbReference type="SUPFAM" id="SSF57667">
    <property type="entry name" value="beta-beta-alpha zinc fingers"/>
    <property type="match status" value="1"/>
</dbReference>
<feature type="domain" description="C2H2-type" evidence="9">
    <location>
        <begin position="48"/>
        <end position="77"/>
    </location>
</feature>
<dbReference type="GO" id="GO:0000981">
    <property type="term" value="F:DNA-binding transcription factor activity, RNA polymerase II-specific"/>
    <property type="evidence" value="ECO:0007669"/>
    <property type="project" value="InterPro"/>
</dbReference>
<dbReference type="GO" id="GO:0005634">
    <property type="term" value="C:nucleus"/>
    <property type="evidence" value="ECO:0007669"/>
    <property type="project" value="UniProtKB-SubCell"/>
</dbReference>
<feature type="compositionally biased region" description="Basic and acidic residues" evidence="8">
    <location>
        <begin position="671"/>
        <end position="680"/>
    </location>
</feature>
<feature type="compositionally biased region" description="Polar residues" evidence="8">
    <location>
        <begin position="681"/>
        <end position="691"/>
    </location>
</feature>
<reference evidence="10 11" key="1">
    <citation type="journal article" date="2023" name="Elife">
        <title>Identification of key yeast species and microbe-microbe interactions impacting larval growth of Drosophila in the wild.</title>
        <authorList>
            <person name="Mure A."/>
            <person name="Sugiura Y."/>
            <person name="Maeda R."/>
            <person name="Honda K."/>
            <person name="Sakurai N."/>
            <person name="Takahashi Y."/>
            <person name="Watada M."/>
            <person name="Katoh T."/>
            <person name="Gotoh A."/>
            <person name="Gotoh Y."/>
            <person name="Taniguchi I."/>
            <person name="Nakamura K."/>
            <person name="Hayashi T."/>
            <person name="Katayama T."/>
            <person name="Uemura T."/>
            <person name="Hattori Y."/>
        </authorList>
    </citation>
    <scope>NUCLEOTIDE SEQUENCE [LARGE SCALE GENOMIC DNA]</scope>
    <source>
        <strain evidence="10 11">SC-9</strain>
    </source>
</reference>
<evidence type="ECO:0000256" key="4">
    <source>
        <dbReference type="ARBA" id="ARBA00022771"/>
    </source>
</evidence>
<dbReference type="InterPro" id="IPR036236">
    <property type="entry name" value="Znf_C2H2_sf"/>
</dbReference>
<evidence type="ECO:0000313" key="11">
    <source>
        <dbReference type="Proteomes" id="UP001360560"/>
    </source>
</evidence>
<dbReference type="InterPro" id="IPR007219">
    <property type="entry name" value="XnlR_reg_dom"/>
</dbReference>
<dbReference type="GO" id="GO:0000978">
    <property type="term" value="F:RNA polymerase II cis-regulatory region sequence-specific DNA binding"/>
    <property type="evidence" value="ECO:0007669"/>
    <property type="project" value="InterPro"/>
</dbReference>
<feature type="region of interest" description="Disordered" evidence="8">
    <location>
        <begin position="162"/>
        <end position="188"/>
    </location>
</feature>
<sequence length="1188" mass="134335">MSVDQTTVPVPPVVPKGSSFVCPTCSKRFTRKDYLTRHELNHNDVKPFKCEQCNLSFTRSDLLAKHFRSKAHQRARTKIEGSSATIFNQTPKIITSHNNTLTNPSAKNTTDKITNLTTGATTKNTNKSRAKRLFDQSIHPISSYALFNNDLKSFTDPTSIGSFSPPASLSSSSLKSPSITDESEPQRKKFKRLGIANFLNDQDEKIHAPPPQPSIILPSLSLGATSSMIPGTNIHMNFTNRGDITPNNSQIDVGMNTLQGSSTSTSSTSSSSLTNQNPSGIPDKGINNHHRQYQPVHNAGDNGASRLQNFVFDSNNQQPNHLFPTPHNNNNSVFNAFSQTPDMAGGFIDNLLWLFSDVSPLTDGSINNSIGKSVAANSATNYNTPSMQSMERSNYFDLNPVVYKSPDNSSTESLVINIDNATRTSIINVFATVKEINNIPLSRFDDFLDLYWFNFAQTFPIIHRPTFNPNTVDIYLLISMLIIGMAYSLDKFEYELSITLNKKFRRIIKDVVDETIELPLPIIQSLVLHNFSAKNYGDIKLTQLALIDHGSNILYLKFSGMLDTLTEPAVYQTSACSEKEISDRWHEWIYYETCKRTVFFEFICDTQHVTFSRLKLLSAFDIKLELPCTDEVWYAANPTKFFAEYQKQPQGLSDKLKVEMPMGRGYNAEITKDAENEKNPPHQNITQQNRRFPSKIGHESAEGGNNNKSNSITSTTTTTTTTTIINDIGNTTRPGQDHHASNSAATFTHSINMINKWPSFLWSLKSMMMEYKENQKDYSLNCYSLFSRYIILHGLMRTCWDMRSQGFLDLGVASKEKLNEFFKKLERAFLNWRGYFDFHMRLYDTQSRKKETRATTTTLSINNNSNNNIHDIDGPLSKSQANEINRVFLNNYSPTNGSWANLSFYYTGLFTLYADITAIKKFASECKSFYTKDRNSTYKDMNEMERESNQMHIRQWARSLNGELALVEASKFLTLVFKHEGTVNTFSHVPGTMYLAAIMIWCLETNRNCSSVPSLLTTSNDQPEKTEQKLCINSFPNYVAGHRVTKEGHDADYSRSFFNFNLNANKYFDIYGSVKHELACEDAVSYFEMVIDGPGCMAGSSRSPSCQQDDGTKQQGKKGDIDPVMIKRKRVCEDRQTKAPGVICYVLHLLRSCKWSYSIDLVQKLEYVIGIHADKQFQRNRAGQESIL</sequence>
<dbReference type="Proteomes" id="UP001360560">
    <property type="component" value="Unassembled WGS sequence"/>
</dbReference>
<feature type="compositionally biased region" description="Low complexity" evidence="8">
    <location>
        <begin position="261"/>
        <end position="272"/>
    </location>
</feature>
<feature type="compositionally biased region" description="Low complexity" evidence="8">
    <location>
        <begin position="703"/>
        <end position="718"/>
    </location>
</feature>
<evidence type="ECO:0000256" key="1">
    <source>
        <dbReference type="ARBA" id="ARBA00004123"/>
    </source>
</evidence>
<keyword evidence="6" id="KW-0539">Nucleus</keyword>
<name>A0AAV5QK15_9ASCO</name>
<proteinExistence type="predicted"/>
<feature type="region of interest" description="Disordered" evidence="8">
    <location>
        <begin position="671"/>
        <end position="718"/>
    </location>
</feature>
<keyword evidence="3" id="KW-0677">Repeat</keyword>
<dbReference type="GO" id="GO:0006351">
    <property type="term" value="P:DNA-templated transcription"/>
    <property type="evidence" value="ECO:0007669"/>
    <property type="project" value="InterPro"/>
</dbReference>
<feature type="region of interest" description="Disordered" evidence="8">
    <location>
        <begin position="245"/>
        <end position="306"/>
    </location>
</feature>
<dbReference type="Gene3D" id="3.30.160.60">
    <property type="entry name" value="Classic Zinc Finger"/>
    <property type="match status" value="2"/>
</dbReference>
<dbReference type="RefSeq" id="XP_064851966.1">
    <property type="nucleotide sequence ID" value="XM_064995894.1"/>
</dbReference>
<organism evidence="10 11">
    <name type="scientific">Saccharomycopsis crataegensis</name>
    <dbReference type="NCBI Taxonomy" id="43959"/>
    <lineage>
        <taxon>Eukaryota</taxon>
        <taxon>Fungi</taxon>
        <taxon>Dikarya</taxon>
        <taxon>Ascomycota</taxon>
        <taxon>Saccharomycotina</taxon>
        <taxon>Saccharomycetes</taxon>
        <taxon>Saccharomycopsidaceae</taxon>
        <taxon>Saccharomycopsis</taxon>
    </lineage>
</organism>
<dbReference type="GO" id="GO:0000785">
    <property type="term" value="C:chromatin"/>
    <property type="evidence" value="ECO:0007669"/>
    <property type="project" value="TreeGrafter"/>
</dbReference>
<dbReference type="CDD" id="cd12148">
    <property type="entry name" value="fungal_TF_MHR"/>
    <property type="match status" value="1"/>
</dbReference>
<evidence type="ECO:0000256" key="5">
    <source>
        <dbReference type="ARBA" id="ARBA00022833"/>
    </source>
</evidence>
<dbReference type="Pfam" id="PF00096">
    <property type="entry name" value="zf-C2H2"/>
    <property type="match status" value="2"/>
</dbReference>
<keyword evidence="2" id="KW-0479">Metal-binding</keyword>
<evidence type="ECO:0000256" key="8">
    <source>
        <dbReference type="SAM" id="MobiDB-lite"/>
    </source>
</evidence>
<protein>
    <recommendedName>
        <fullName evidence="9">C2H2-type domain-containing protein</fullName>
    </recommendedName>
</protein>
<dbReference type="EMBL" id="BTFZ01000004">
    <property type="protein sequence ID" value="GMM34966.1"/>
    <property type="molecule type" value="Genomic_DNA"/>
</dbReference>